<proteinExistence type="predicted"/>
<evidence type="ECO:0000259" key="1">
    <source>
        <dbReference type="Pfam" id="PF13276"/>
    </source>
</evidence>
<dbReference type="PANTHER" id="PTHR46889">
    <property type="entry name" value="TRANSPOSASE INSF FOR INSERTION SEQUENCE IS3B-RELATED"/>
    <property type="match status" value="1"/>
</dbReference>
<gene>
    <name evidence="2" type="ordered locus">ROP_pROB01-01730</name>
    <name evidence="3" type="ordered locus">ROP_pROB01-05010</name>
</gene>
<evidence type="ECO:0000313" key="3">
    <source>
        <dbReference type="EMBL" id="BAH56000.1"/>
    </source>
</evidence>
<protein>
    <submittedName>
        <fullName evidence="3">Putative transposase orfB for insertion sequence element</fullName>
    </submittedName>
</protein>
<dbReference type="EMBL" id="AP011116">
    <property type="protein sequence ID" value="BAH55672.1"/>
    <property type="molecule type" value="Genomic_DNA"/>
</dbReference>
<dbReference type="PATRIC" id="fig|632772.20.peg.7891"/>
<organism evidence="3 4">
    <name type="scientific">Rhodococcus opacus (strain B4)</name>
    <dbReference type="NCBI Taxonomy" id="632772"/>
    <lineage>
        <taxon>Bacteria</taxon>
        <taxon>Bacillati</taxon>
        <taxon>Actinomycetota</taxon>
        <taxon>Actinomycetes</taxon>
        <taxon>Mycobacteriales</taxon>
        <taxon>Nocardiaceae</taxon>
        <taxon>Rhodococcus</taxon>
    </lineage>
</organism>
<dbReference type="Pfam" id="PF13276">
    <property type="entry name" value="HTH_21"/>
    <property type="match status" value="1"/>
</dbReference>
<dbReference type="InterPro" id="IPR025948">
    <property type="entry name" value="HTH-like_dom"/>
</dbReference>
<dbReference type="HOGENOM" id="CLU_1137349_0_0_11"/>
<dbReference type="EMBL" id="AP011116">
    <property type="protein sequence ID" value="BAH56000.1"/>
    <property type="molecule type" value="Genomic_DNA"/>
</dbReference>
<keyword evidence="3" id="KW-0614">Plasmid</keyword>
<dbReference type="KEGG" id="rop:ROP_pROB01-01730"/>
<reference evidence="3 4" key="1">
    <citation type="submission" date="2009-03" db="EMBL/GenBank/DDBJ databases">
        <title>Comparison of the complete genome sequences of Rhodococcus erythropolis PR4 and Rhodococcus opacus B4.</title>
        <authorList>
            <person name="Takarada H."/>
            <person name="Sekine M."/>
            <person name="Hosoyama A."/>
            <person name="Yamada R."/>
            <person name="Fujisawa T."/>
            <person name="Omata S."/>
            <person name="Shimizu A."/>
            <person name="Tsukatani N."/>
            <person name="Tanikawa S."/>
            <person name="Fujita N."/>
            <person name="Harayama S."/>
        </authorList>
    </citation>
    <scope>NUCLEOTIDE SEQUENCE [LARGE SCALE GENOMIC DNA]</scope>
    <source>
        <strain evidence="3 4">B4</strain>
        <plasmid evidence="3 4">pROB01</plasmid>
    </source>
</reference>
<dbReference type="AlphaFoldDB" id="C1BCE5"/>
<evidence type="ECO:0000313" key="2">
    <source>
        <dbReference type="EMBL" id="BAH55672.1"/>
    </source>
</evidence>
<dbReference type="InterPro" id="IPR050900">
    <property type="entry name" value="Transposase_IS3/IS150/IS904"/>
</dbReference>
<feature type="domain" description="HTH-like" evidence="1">
    <location>
        <begin position="49"/>
        <end position="104"/>
    </location>
</feature>
<dbReference type="Proteomes" id="UP000002212">
    <property type="component" value="Plasmid pROB01"/>
</dbReference>
<name>C1BCE5_RHOOB</name>
<dbReference type="PANTHER" id="PTHR46889:SF4">
    <property type="entry name" value="TRANSPOSASE INSO FOR INSERTION SEQUENCE ELEMENT IS911B-RELATED"/>
    <property type="match status" value="1"/>
</dbReference>
<evidence type="ECO:0000313" key="4">
    <source>
        <dbReference type="Proteomes" id="UP000002212"/>
    </source>
</evidence>
<accession>C1BCE5</accession>
<geneLocation type="plasmid" evidence="3 4">
    <name>pROB01</name>
</geneLocation>
<dbReference type="KEGG" id="rop:ROP_pROB01-05010"/>
<sequence>MKTRRWDFISDHRAEFGVQRLCRVLGTSRSGYYKHLITEPARVERQAEEAATVAEIRAIHAEHRSAYGAPRVHAELRSRGRKINRKRVTRLMRIHHVVGRHLRRSKRTTVADKSAPSVPDLVMRDFTATAVDTKWCGDITYIPVGSSWLFLAIMWNQDCQVHQGSPCRTCTIGSRVTVGDVPISRGVGPAGVGRSVRRSSSAATAVCPSSTAARSSSVSGMLVSMRCRLPLASSSWALLESFGV</sequence>